<dbReference type="RefSeq" id="WP_141610906.1">
    <property type="nucleotide sequence ID" value="NZ_VIGC02000019.1"/>
</dbReference>
<dbReference type="HAMAP" id="MF_01488">
    <property type="entry name" value="RecD2"/>
    <property type="match status" value="1"/>
</dbReference>
<evidence type="ECO:0000259" key="4">
    <source>
        <dbReference type="SMART" id="SM00278"/>
    </source>
</evidence>
<dbReference type="GO" id="GO:0043139">
    <property type="term" value="F:5'-3' DNA helicase activity"/>
    <property type="evidence" value="ECO:0007669"/>
    <property type="project" value="UniProtKB-UniRule"/>
</dbReference>
<evidence type="ECO:0000256" key="3">
    <source>
        <dbReference type="HAMAP-Rule" id="MF_01488"/>
    </source>
</evidence>
<feature type="binding site" evidence="3">
    <location>
        <begin position="402"/>
        <end position="406"/>
    </location>
    <ligand>
        <name>ATP</name>
        <dbReference type="ChEBI" id="CHEBI:30616"/>
    </ligand>
</feature>
<evidence type="ECO:0000259" key="5">
    <source>
        <dbReference type="SMART" id="SM00382"/>
    </source>
</evidence>
<keyword evidence="7" id="KW-1185">Reference proteome</keyword>
<dbReference type="GO" id="GO:0017116">
    <property type="term" value="F:single-stranded DNA helicase activity"/>
    <property type="evidence" value="ECO:0007669"/>
    <property type="project" value="TreeGrafter"/>
</dbReference>
<dbReference type="Pfam" id="PF14490">
    <property type="entry name" value="HHH_RecD2"/>
    <property type="match status" value="1"/>
</dbReference>
<keyword evidence="3" id="KW-0347">Helicase</keyword>
<dbReference type="Gene3D" id="3.40.50.300">
    <property type="entry name" value="P-loop containing nucleotide triphosphate hydrolases"/>
    <property type="match status" value="2"/>
</dbReference>
<dbReference type="InterPro" id="IPR027785">
    <property type="entry name" value="UvrD-like_helicase_C"/>
</dbReference>
<dbReference type="EC" id="5.6.2.3" evidence="3"/>
<dbReference type="Gene3D" id="2.30.30.940">
    <property type="match status" value="1"/>
</dbReference>
<dbReference type="GO" id="GO:0009338">
    <property type="term" value="C:exodeoxyribonuclease V complex"/>
    <property type="evidence" value="ECO:0007669"/>
    <property type="project" value="TreeGrafter"/>
</dbReference>
<dbReference type="Proteomes" id="UP000317371">
    <property type="component" value="Unassembled WGS sequence"/>
</dbReference>
<organism evidence="6 7">
    <name type="scientific">Litorilinea aerophila</name>
    <dbReference type="NCBI Taxonomy" id="1204385"/>
    <lineage>
        <taxon>Bacteria</taxon>
        <taxon>Bacillati</taxon>
        <taxon>Chloroflexota</taxon>
        <taxon>Caldilineae</taxon>
        <taxon>Caldilineales</taxon>
        <taxon>Caldilineaceae</taxon>
        <taxon>Litorilinea</taxon>
    </lineage>
</organism>
<feature type="domain" description="Helix-hairpin-helix DNA-binding motif class 1" evidence="4">
    <location>
        <begin position="97"/>
        <end position="111"/>
    </location>
</feature>
<dbReference type="SMART" id="SM00382">
    <property type="entry name" value="AAA"/>
    <property type="match status" value="1"/>
</dbReference>
<evidence type="ECO:0000313" key="7">
    <source>
        <dbReference type="Proteomes" id="UP000317371"/>
    </source>
</evidence>
<keyword evidence="1 3" id="KW-0547">Nucleotide-binding</keyword>
<dbReference type="PANTHER" id="PTHR43788:SF6">
    <property type="entry name" value="DNA HELICASE B"/>
    <property type="match status" value="1"/>
</dbReference>
<dbReference type="InterPro" id="IPR003593">
    <property type="entry name" value="AAA+_ATPase"/>
</dbReference>
<feature type="domain" description="Helix-hairpin-helix DNA-binding motif class 1" evidence="4">
    <location>
        <begin position="125"/>
        <end position="144"/>
    </location>
</feature>
<dbReference type="AlphaFoldDB" id="A0A540VDP2"/>
<dbReference type="GO" id="GO:0006310">
    <property type="term" value="P:DNA recombination"/>
    <property type="evidence" value="ECO:0007669"/>
    <property type="project" value="InterPro"/>
</dbReference>
<evidence type="ECO:0000313" key="6">
    <source>
        <dbReference type="EMBL" id="TQE94864.1"/>
    </source>
</evidence>
<dbReference type="GO" id="GO:0005524">
    <property type="term" value="F:ATP binding"/>
    <property type="evidence" value="ECO:0007669"/>
    <property type="project" value="UniProtKB-UniRule"/>
</dbReference>
<keyword evidence="2 3" id="KW-0067">ATP-binding</keyword>
<dbReference type="PANTHER" id="PTHR43788">
    <property type="entry name" value="DNA2/NAM7 HELICASE FAMILY MEMBER"/>
    <property type="match status" value="1"/>
</dbReference>
<sequence>METLRGVIERITYLNPENGYTVAKLTPEQRPRHLFGAEGEVTIVGNMASVNVGEFVELTGRWTIHPEYGKQFLVEGMRSVLPATVAGLEKYLGSGLIKGVGPVTARRIVRHFGLETLDVIEHQPTRLQEVPGVGRKRTRMIIQAWAEQRAIKEVMLFLQSHGVSTSLATKIYKHYGNDAIAIVQADPYRLARDIYGIGFLTADKIARSLGMAPDAPQRVAAGVAYTLNQATDEGHVFLPADELVQAAASLLEVSPQQAAAGLIQLWAWDQVKVSPSPGQEAPKPQEAAPAQPLPLLMAEAAAPYAVATPAQTQHLLQEKPAVYLTPLYFSEQGVASRLQRLLREGESRLPLFQRPDFDWEAAFRRFERQAAPGGPLHLAPQQREAVQAALTRRLVVLTGGPGTGKTTTVRAILWFCQQAGYQALLAAPTGRAAKRLAETTGHEARTVHRLLEFKPGEGMAFQRNEETPLAGHLLIVDEASMLDLVLTHHLLKAVPPGMHLLLVGDVDQLPSVGAGNVLQDIIGAVEAAHARAEGPPDSLLARHAQVVRLQTIFRQEPGSLIITNAHRINQGLMPIIDNQQATDFFLFKTDDPERAAQLCVELVQHRIPRRFGLTPADIQVLSPMHRGVVGVGALNQALQAALNPPGPDKPERILGNRIFRPGDRVMQVRNNYDKEVYNGDLGIITQVDLEMQQLTVMMDGRAVCYDFLELDELVHAFAISVHKSQGAEFPAVVIPLLTGHYMMLQRNLLYTAVTRARRLVVLVGQPKAIAMAVRNNRVTRRHTGLRTWLEQVD</sequence>
<dbReference type="InterPro" id="IPR041451">
    <property type="entry name" value="RecD2_SH13"/>
</dbReference>
<dbReference type="GO" id="GO:0016887">
    <property type="term" value="F:ATP hydrolysis activity"/>
    <property type="evidence" value="ECO:0007669"/>
    <property type="project" value="RHEA"/>
</dbReference>
<dbReference type="Pfam" id="PF18335">
    <property type="entry name" value="SH3_13"/>
    <property type="match status" value="1"/>
</dbReference>
<dbReference type="InterPro" id="IPR003583">
    <property type="entry name" value="Hlx-hairpin-Hlx_DNA-bd_motif"/>
</dbReference>
<dbReference type="InterPro" id="IPR050534">
    <property type="entry name" value="Coronavir_polyprotein_1ab"/>
</dbReference>
<dbReference type="Gene3D" id="1.10.10.2220">
    <property type="match status" value="1"/>
</dbReference>
<dbReference type="InterPro" id="IPR027417">
    <property type="entry name" value="P-loop_NTPase"/>
</dbReference>
<dbReference type="SMART" id="SM00278">
    <property type="entry name" value="HhH1"/>
    <property type="match status" value="3"/>
</dbReference>
<protein>
    <recommendedName>
        <fullName evidence="3">ATP-dependent RecD2 DNA helicase</fullName>
        <ecNumber evidence="3">5.6.2.3</ecNumber>
    </recommendedName>
    <alternativeName>
        <fullName evidence="3">DNA 5'-3' helicase subunit RecD2</fullName>
    </alternativeName>
</protein>
<feature type="domain" description="AAA+ ATPase" evidence="5">
    <location>
        <begin position="391"/>
        <end position="557"/>
    </location>
</feature>
<dbReference type="InParanoid" id="A0A540VDP2"/>
<keyword evidence="3" id="KW-0378">Hydrolase</keyword>
<proteinExistence type="inferred from homology"/>
<feature type="domain" description="Helix-hairpin-helix DNA-binding motif class 1" evidence="4">
    <location>
        <begin position="189"/>
        <end position="208"/>
    </location>
</feature>
<accession>A0A540VDP2</accession>
<comment type="caution">
    <text evidence="6">The sequence shown here is derived from an EMBL/GenBank/DDBJ whole genome shotgun (WGS) entry which is preliminary data.</text>
</comment>
<dbReference type="Pfam" id="PF23139">
    <property type="entry name" value="OB_YrrC"/>
    <property type="match status" value="1"/>
</dbReference>
<evidence type="ECO:0000256" key="1">
    <source>
        <dbReference type="ARBA" id="ARBA00022741"/>
    </source>
</evidence>
<dbReference type="Pfam" id="PF13245">
    <property type="entry name" value="AAA_19"/>
    <property type="match status" value="1"/>
</dbReference>
<dbReference type="InterPro" id="IPR029493">
    <property type="entry name" value="RecD2-like_HHH"/>
</dbReference>
<dbReference type="SUPFAM" id="SSF52540">
    <property type="entry name" value="P-loop containing nucleoside triphosphate hydrolases"/>
    <property type="match status" value="1"/>
</dbReference>
<reference evidence="6 7" key="1">
    <citation type="submission" date="2019-06" db="EMBL/GenBank/DDBJ databases">
        <title>Genome sequence of Litorilinea aerophila BAA-2444.</title>
        <authorList>
            <person name="Maclea K.S."/>
            <person name="Maurais E.G."/>
            <person name="Iannazzi L.C."/>
        </authorList>
    </citation>
    <scope>NUCLEOTIDE SEQUENCE [LARGE SCALE GENOMIC DNA]</scope>
    <source>
        <strain evidence="6 7">ATCC BAA-2444</strain>
    </source>
</reference>
<dbReference type="Gene3D" id="1.10.150.20">
    <property type="entry name" value="5' to 3' exonuclease, C-terminal subdomain"/>
    <property type="match status" value="1"/>
</dbReference>
<dbReference type="Pfam" id="PF13538">
    <property type="entry name" value="UvrD_C_2"/>
    <property type="match status" value="1"/>
</dbReference>
<dbReference type="InterPro" id="IPR010994">
    <property type="entry name" value="RuvA_2-like"/>
</dbReference>
<keyword evidence="3" id="KW-0413">Isomerase</keyword>
<dbReference type="InterPro" id="IPR006345">
    <property type="entry name" value="RecD2"/>
</dbReference>
<dbReference type="CDD" id="cd18809">
    <property type="entry name" value="SF1_C_RecD"/>
    <property type="match status" value="1"/>
</dbReference>
<dbReference type="InterPro" id="IPR055446">
    <property type="entry name" value="RecD2_N_OB"/>
</dbReference>
<keyword evidence="3" id="KW-0238">DNA-binding</keyword>
<dbReference type="EMBL" id="VIGC01000019">
    <property type="protein sequence ID" value="TQE94864.1"/>
    <property type="molecule type" value="Genomic_DNA"/>
</dbReference>
<comment type="similarity">
    <text evidence="3">Belongs to the RecD family. RecD2 subfamily.</text>
</comment>
<dbReference type="GO" id="GO:0003677">
    <property type="term" value="F:DNA binding"/>
    <property type="evidence" value="ECO:0007669"/>
    <property type="project" value="UniProtKB-UniRule"/>
</dbReference>
<gene>
    <name evidence="3" type="primary">recD2</name>
    <name evidence="6" type="ORF">FKZ61_14710</name>
</gene>
<comment type="function">
    <text evidence="3">DNA-dependent ATPase and ATP-dependent 5'-3' DNA helicase. Has no activity on blunt DNA or DNA with 3'-overhangs, requires at least 10 bases of 5'-ssDNA for helicase activity.</text>
</comment>
<evidence type="ECO:0000256" key="2">
    <source>
        <dbReference type="ARBA" id="ARBA00022840"/>
    </source>
</evidence>
<dbReference type="FunCoup" id="A0A540VDP2">
    <property type="interactions" value="160"/>
</dbReference>
<dbReference type="Pfam" id="PF14520">
    <property type="entry name" value="HHH_5"/>
    <property type="match status" value="1"/>
</dbReference>
<dbReference type="SUPFAM" id="SSF47781">
    <property type="entry name" value="RuvA domain 2-like"/>
    <property type="match status" value="1"/>
</dbReference>
<comment type="catalytic activity">
    <reaction evidence="3">
        <text>ATP + H2O = ADP + phosphate + H(+)</text>
        <dbReference type="Rhea" id="RHEA:13065"/>
        <dbReference type="ChEBI" id="CHEBI:15377"/>
        <dbReference type="ChEBI" id="CHEBI:15378"/>
        <dbReference type="ChEBI" id="CHEBI:30616"/>
        <dbReference type="ChEBI" id="CHEBI:43474"/>
        <dbReference type="ChEBI" id="CHEBI:456216"/>
        <dbReference type="EC" id="5.6.2.3"/>
    </reaction>
</comment>
<name>A0A540VDP2_9CHLR</name>
<dbReference type="CDD" id="cd17933">
    <property type="entry name" value="DEXSc_RecD-like"/>
    <property type="match status" value="1"/>
</dbReference>
<dbReference type="GO" id="GO:0006281">
    <property type="term" value="P:DNA repair"/>
    <property type="evidence" value="ECO:0007669"/>
    <property type="project" value="InterPro"/>
</dbReference>
<dbReference type="OrthoDB" id="9803432at2"/>